<evidence type="ECO:0000256" key="10">
    <source>
        <dbReference type="ARBA" id="ARBA00022801"/>
    </source>
</evidence>
<feature type="domain" description="5'-Nucleotidase C-terminal" evidence="14">
    <location>
        <begin position="342"/>
        <end position="506"/>
    </location>
</feature>
<dbReference type="PROSITE" id="PS00785">
    <property type="entry name" value="5_NUCLEOTIDASE_1"/>
    <property type="match status" value="1"/>
</dbReference>
<dbReference type="InterPro" id="IPR006179">
    <property type="entry name" value="5_nucleotidase/apyrase"/>
</dbReference>
<accession>A0A224XL03</accession>
<dbReference type="FunFam" id="3.90.780.10:FF:000004">
    <property type="entry name" value="UDP-sugar hydrolase, putative"/>
    <property type="match status" value="1"/>
</dbReference>
<evidence type="ECO:0000256" key="1">
    <source>
        <dbReference type="ARBA" id="ARBA00000815"/>
    </source>
</evidence>
<evidence type="ECO:0000259" key="14">
    <source>
        <dbReference type="Pfam" id="PF02872"/>
    </source>
</evidence>
<evidence type="ECO:0000256" key="7">
    <source>
        <dbReference type="ARBA" id="ARBA00022723"/>
    </source>
</evidence>
<evidence type="ECO:0000256" key="6">
    <source>
        <dbReference type="ARBA" id="ARBA00022656"/>
    </source>
</evidence>
<dbReference type="FunFam" id="3.60.21.10:FF:000020">
    <property type="entry name" value="NT5E isoform 4"/>
    <property type="match status" value="1"/>
</dbReference>
<dbReference type="InterPro" id="IPR006146">
    <property type="entry name" value="5'-Nucleotdase_CS"/>
</dbReference>
<proteinExistence type="inferred from homology"/>
<evidence type="ECO:0000313" key="15">
    <source>
        <dbReference type="EMBL" id="JAW09282.1"/>
    </source>
</evidence>
<evidence type="ECO:0000259" key="13">
    <source>
        <dbReference type="Pfam" id="PF00149"/>
    </source>
</evidence>
<keyword evidence="7" id="KW-0479">Metal-binding</keyword>
<dbReference type="SUPFAM" id="SSF56300">
    <property type="entry name" value="Metallo-dependent phosphatases"/>
    <property type="match status" value="1"/>
</dbReference>
<reference evidence="15" key="1">
    <citation type="journal article" date="2018" name="PLoS Negl. Trop. Dis.">
        <title>An insight into the salivary gland and fat body transcriptome of Panstrongylus lignarius (Hemiptera: Heteroptera), the main vector of Chagas disease in Peru.</title>
        <authorList>
            <person name="Nevoa J.C."/>
            <person name="Mendes M.T."/>
            <person name="da Silva M.V."/>
            <person name="Soares S.C."/>
            <person name="Oliveira C.J.F."/>
            <person name="Ribeiro J.M.C."/>
        </authorList>
    </citation>
    <scope>NUCLEOTIDE SEQUENCE</scope>
</reference>
<dbReference type="GO" id="GO:0046872">
    <property type="term" value="F:metal ion binding"/>
    <property type="evidence" value="ECO:0007669"/>
    <property type="project" value="UniProtKB-KW"/>
</dbReference>
<dbReference type="InterPro" id="IPR036907">
    <property type="entry name" value="5'-Nucleotdase_C_sf"/>
</dbReference>
<dbReference type="PANTHER" id="PTHR11575:SF24">
    <property type="entry name" value="5'-NUCLEOTIDASE"/>
    <property type="match status" value="1"/>
</dbReference>
<dbReference type="GO" id="GO:0005886">
    <property type="term" value="C:plasma membrane"/>
    <property type="evidence" value="ECO:0007669"/>
    <property type="project" value="TreeGrafter"/>
</dbReference>
<dbReference type="GO" id="GO:0005615">
    <property type="term" value="C:extracellular space"/>
    <property type="evidence" value="ECO:0007669"/>
    <property type="project" value="UniProtKB-ARBA"/>
</dbReference>
<keyword evidence="11" id="KW-1199">Hemostasis impairing toxin</keyword>
<dbReference type="InterPro" id="IPR004843">
    <property type="entry name" value="Calcineurin-like_PHP"/>
</dbReference>
<dbReference type="CDD" id="cd07409">
    <property type="entry name" value="MPP_CD73_N"/>
    <property type="match status" value="1"/>
</dbReference>
<comment type="similarity">
    <text evidence="3 12">Belongs to the 5'-nucleotidase family.</text>
</comment>
<dbReference type="Gene3D" id="3.60.21.10">
    <property type="match status" value="1"/>
</dbReference>
<keyword evidence="5" id="KW-0964">Secreted</keyword>
<dbReference type="GO" id="GO:0000166">
    <property type="term" value="F:nucleotide binding"/>
    <property type="evidence" value="ECO:0007669"/>
    <property type="project" value="UniProtKB-KW"/>
</dbReference>
<evidence type="ECO:0000256" key="8">
    <source>
        <dbReference type="ARBA" id="ARBA00022729"/>
    </source>
</evidence>
<evidence type="ECO:0000256" key="9">
    <source>
        <dbReference type="ARBA" id="ARBA00022741"/>
    </source>
</evidence>
<evidence type="ECO:0000256" key="5">
    <source>
        <dbReference type="ARBA" id="ARBA00022525"/>
    </source>
</evidence>
<protein>
    <submittedName>
        <fullName evidence="15">Putative cd73 ecto-5'-nucleotidase</fullName>
    </submittedName>
</protein>
<keyword evidence="9 12" id="KW-0547">Nucleotide-binding</keyword>
<comment type="subcellular location">
    <subcellularLocation>
        <location evidence="2">Secreted</location>
    </subcellularLocation>
</comment>
<keyword evidence="8" id="KW-0732">Signal</keyword>
<feature type="domain" description="Calcineurin-like phosphoesterase" evidence="13">
    <location>
        <begin position="28"/>
        <end position="238"/>
    </location>
</feature>
<dbReference type="GO" id="GO:0090729">
    <property type="term" value="F:toxin activity"/>
    <property type="evidence" value="ECO:0007669"/>
    <property type="project" value="UniProtKB-KW"/>
</dbReference>
<dbReference type="InterPro" id="IPR008334">
    <property type="entry name" value="5'-Nucleotdase_C"/>
</dbReference>
<dbReference type="PANTHER" id="PTHR11575">
    <property type="entry name" value="5'-NUCLEOTIDASE-RELATED"/>
    <property type="match status" value="1"/>
</dbReference>
<dbReference type="Pfam" id="PF00149">
    <property type="entry name" value="Metallophos"/>
    <property type="match status" value="1"/>
</dbReference>
<keyword evidence="4" id="KW-1201">Platelet aggregation inhibiting toxin</keyword>
<evidence type="ECO:0000256" key="3">
    <source>
        <dbReference type="ARBA" id="ARBA00006654"/>
    </source>
</evidence>
<keyword evidence="10 12" id="KW-0378">Hydrolase</keyword>
<dbReference type="GO" id="GO:0008253">
    <property type="term" value="F:5'-nucleotidase activity"/>
    <property type="evidence" value="ECO:0007669"/>
    <property type="project" value="UniProtKB-EC"/>
</dbReference>
<dbReference type="PRINTS" id="PR01607">
    <property type="entry name" value="APYRASEFAMLY"/>
</dbReference>
<evidence type="ECO:0000256" key="2">
    <source>
        <dbReference type="ARBA" id="ARBA00004613"/>
    </source>
</evidence>
<name>A0A224XL03_9HEMI</name>
<keyword evidence="6" id="KW-0800">Toxin</keyword>
<dbReference type="Gene3D" id="3.90.780.10">
    <property type="entry name" value="5'-Nucleotidase, C-terminal domain"/>
    <property type="match status" value="1"/>
</dbReference>
<dbReference type="GO" id="GO:0006196">
    <property type="term" value="P:AMP catabolic process"/>
    <property type="evidence" value="ECO:0007669"/>
    <property type="project" value="TreeGrafter"/>
</dbReference>
<dbReference type="Pfam" id="PF02872">
    <property type="entry name" value="5_nucleotid_C"/>
    <property type="match status" value="1"/>
</dbReference>
<dbReference type="AlphaFoldDB" id="A0A224XL03"/>
<evidence type="ECO:0000256" key="12">
    <source>
        <dbReference type="RuleBase" id="RU362119"/>
    </source>
</evidence>
<evidence type="ECO:0000256" key="4">
    <source>
        <dbReference type="ARBA" id="ARBA00022442"/>
    </source>
</evidence>
<sequence>MYLKSETILWFFTVFITITILKAEFKLTLLHTNDMHSRIQETSRTTSKCINNDTCYGGFARLAYRVKKIKEGTPNTLFLNAGDIYQGTPMYSLFKWHPFPRLMEMLKIDAMSLGNHEFDDGVAGLVPYLQDVKIPVVTCNLDTKEEPTLKEQIEPWHMLTVKDVKIAVIGYLTPDTKFLSCTGNVKFLDEIEMIQKYATEAKEKGANLVFAVGHSGFLKDQEIAKKVADVDVVVGGHTDSFLYTGKPPDLEKPVAKYPQMIEQESGKKVPVVQAFGYTKYLGKLNLVWYDNFTLASATGNPILLKPSEPKDSEVEDATKEWIEKLQGILEQRKGATRVFLDGKCRLKECNFGNLLTDAITHFAVLQSKSNETWTEAPITLINGGSIRTSIEPTENVTWGDVLTALPFDKQIVRLSMKGTVLLKALHRSVERYHNQRKAGFGEFLQVSGMKVKYSQNATGHLVLKKATTRCKNCPVPKNLDLDPNQEYSVLTTLYVANGGDGYKMFVDEAKKEHIYDENDLNILAQYIEKTSPVYPAEEGRVFVPKVLEPIKKKLKS</sequence>
<comment type="catalytic activity">
    <reaction evidence="1">
        <text>a ribonucleoside 5'-phosphate + H2O = a ribonucleoside + phosphate</text>
        <dbReference type="Rhea" id="RHEA:12484"/>
        <dbReference type="ChEBI" id="CHEBI:15377"/>
        <dbReference type="ChEBI" id="CHEBI:18254"/>
        <dbReference type="ChEBI" id="CHEBI:43474"/>
        <dbReference type="ChEBI" id="CHEBI:58043"/>
        <dbReference type="EC" id="3.1.3.5"/>
    </reaction>
</comment>
<dbReference type="InterPro" id="IPR029052">
    <property type="entry name" value="Metallo-depent_PP-like"/>
</dbReference>
<evidence type="ECO:0000256" key="11">
    <source>
        <dbReference type="ARBA" id="ARBA00023240"/>
    </source>
</evidence>
<organism evidence="15">
    <name type="scientific">Panstrongylus lignarius</name>
    <dbReference type="NCBI Taxonomy" id="156445"/>
    <lineage>
        <taxon>Eukaryota</taxon>
        <taxon>Metazoa</taxon>
        <taxon>Ecdysozoa</taxon>
        <taxon>Arthropoda</taxon>
        <taxon>Hexapoda</taxon>
        <taxon>Insecta</taxon>
        <taxon>Pterygota</taxon>
        <taxon>Neoptera</taxon>
        <taxon>Paraneoptera</taxon>
        <taxon>Hemiptera</taxon>
        <taxon>Heteroptera</taxon>
        <taxon>Panheteroptera</taxon>
        <taxon>Cimicomorpha</taxon>
        <taxon>Reduviidae</taxon>
        <taxon>Triatominae</taxon>
        <taxon>Panstrongylus</taxon>
    </lineage>
</organism>
<dbReference type="SUPFAM" id="SSF55816">
    <property type="entry name" value="5'-nucleotidase (syn. UDP-sugar hydrolase), C-terminal domain"/>
    <property type="match status" value="1"/>
</dbReference>
<dbReference type="EMBL" id="GFTR01007144">
    <property type="protein sequence ID" value="JAW09282.1"/>
    <property type="molecule type" value="Transcribed_RNA"/>
</dbReference>